<keyword evidence="4" id="KW-1185">Reference proteome</keyword>
<evidence type="ECO:0000313" key="3">
    <source>
        <dbReference type="EMBL" id="SKA66747.1"/>
    </source>
</evidence>
<feature type="transmembrane region" description="Helical" evidence="1">
    <location>
        <begin position="188"/>
        <end position="208"/>
    </location>
</feature>
<evidence type="ECO:0000313" key="4">
    <source>
        <dbReference type="Proteomes" id="UP000242432"/>
    </source>
</evidence>
<dbReference type="Gene3D" id="1.25.40.590">
    <property type="entry name" value="Type IV / VI secretion system, DotU"/>
    <property type="match status" value="1"/>
</dbReference>
<name>A0A1T4VP82_9GAMM</name>
<feature type="domain" description="Type IV / VI secretion system DotU" evidence="2">
    <location>
        <begin position="36"/>
        <end position="203"/>
    </location>
</feature>
<sequence>MDQKIENILNPVFKKICEYYSFKKSGYEVPKEVILSEIRNDLTDISHKCASHPILQQQYSQIEKPLIFFIDYSIKEGGFSFSENYQEIARTFNEFSGDEKFFELLNDSLMRSDDESVSRLFYIMLGLGFDGSYKRNKADILDIMKKCSEKINIGPDFNMEKICPDIILEKDFDTDKSKKKDLLRTSKFWLLFFCAFAFISFVINWITFASSISSYVDAVDNTAAAAMSKSSVKNTDLYNELVEENSDTNNKEKSR</sequence>
<dbReference type="AlphaFoldDB" id="A0A1T4VP82"/>
<dbReference type="Proteomes" id="UP000242432">
    <property type="component" value="Unassembled WGS sequence"/>
</dbReference>
<dbReference type="InterPro" id="IPR038522">
    <property type="entry name" value="T4/T6SS_DotU_sf"/>
</dbReference>
<dbReference type="STRING" id="83771.SAMN02910357_01859"/>
<keyword evidence="1" id="KW-0472">Membrane</keyword>
<gene>
    <name evidence="3" type="ORF">SAMN02745213_01863</name>
</gene>
<organism evidence="3 4">
    <name type="scientific">Succinivibrio dextrinosolvens DSM 3072</name>
    <dbReference type="NCBI Taxonomy" id="1123324"/>
    <lineage>
        <taxon>Bacteria</taxon>
        <taxon>Pseudomonadati</taxon>
        <taxon>Pseudomonadota</taxon>
        <taxon>Gammaproteobacteria</taxon>
        <taxon>Aeromonadales</taxon>
        <taxon>Succinivibrionaceae</taxon>
        <taxon>Succinivibrio</taxon>
    </lineage>
</organism>
<dbReference type="Pfam" id="PF09850">
    <property type="entry name" value="DotU"/>
    <property type="match status" value="1"/>
</dbReference>
<protein>
    <submittedName>
        <fullName evidence="3">Type VI secretion system protein DotU</fullName>
    </submittedName>
</protein>
<reference evidence="4" key="1">
    <citation type="submission" date="2017-02" db="EMBL/GenBank/DDBJ databases">
        <authorList>
            <person name="Varghese N."/>
            <person name="Submissions S."/>
        </authorList>
    </citation>
    <scope>NUCLEOTIDE SEQUENCE [LARGE SCALE GENOMIC DNA]</scope>
    <source>
        <strain evidence="4">DSM 3072</strain>
    </source>
</reference>
<accession>A0A1T4VP82</accession>
<proteinExistence type="predicted"/>
<evidence type="ECO:0000259" key="2">
    <source>
        <dbReference type="Pfam" id="PF09850"/>
    </source>
</evidence>
<dbReference type="EMBL" id="FUXX01000037">
    <property type="protein sequence ID" value="SKA66747.1"/>
    <property type="molecule type" value="Genomic_DNA"/>
</dbReference>
<dbReference type="RefSeq" id="WP_159443080.1">
    <property type="nucleotide sequence ID" value="NZ_FUXX01000037.1"/>
</dbReference>
<dbReference type="InterPro" id="IPR017732">
    <property type="entry name" value="T4/T6SS_DotU"/>
</dbReference>
<keyword evidence="1" id="KW-1133">Transmembrane helix</keyword>
<evidence type="ECO:0000256" key="1">
    <source>
        <dbReference type="SAM" id="Phobius"/>
    </source>
</evidence>
<keyword evidence="1" id="KW-0812">Transmembrane</keyword>